<dbReference type="Gene3D" id="3.40.50.300">
    <property type="entry name" value="P-loop containing nucleotide triphosphate hydrolases"/>
    <property type="match status" value="1"/>
</dbReference>
<evidence type="ECO:0000256" key="4">
    <source>
        <dbReference type="ARBA" id="ARBA00022840"/>
    </source>
</evidence>
<keyword evidence="2" id="KW-0812">Transmembrane</keyword>
<evidence type="ECO:0000313" key="9">
    <source>
        <dbReference type="EMBL" id="MFC5144786.1"/>
    </source>
</evidence>
<evidence type="ECO:0000256" key="2">
    <source>
        <dbReference type="ARBA" id="ARBA00022692"/>
    </source>
</evidence>
<dbReference type="SUPFAM" id="SSF90123">
    <property type="entry name" value="ABC transporter transmembrane region"/>
    <property type="match status" value="1"/>
</dbReference>
<keyword evidence="10" id="KW-1185">Reference proteome</keyword>
<evidence type="ECO:0000259" key="7">
    <source>
        <dbReference type="PROSITE" id="PS50893"/>
    </source>
</evidence>
<dbReference type="SMART" id="SM00382">
    <property type="entry name" value="AAA"/>
    <property type="match status" value="1"/>
</dbReference>
<dbReference type="Gene3D" id="1.20.1560.10">
    <property type="entry name" value="ABC transporter type 1, transmembrane domain"/>
    <property type="match status" value="1"/>
</dbReference>
<dbReference type="PANTHER" id="PTHR24221">
    <property type="entry name" value="ATP-BINDING CASSETTE SUB-FAMILY B"/>
    <property type="match status" value="1"/>
</dbReference>
<evidence type="ECO:0000256" key="5">
    <source>
        <dbReference type="ARBA" id="ARBA00022989"/>
    </source>
</evidence>
<feature type="domain" description="ABC transporter" evidence="7">
    <location>
        <begin position="344"/>
        <end position="578"/>
    </location>
</feature>
<dbReference type="InterPro" id="IPR017871">
    <property type="entry name" value="ABC_transporter-like_CS"/>
</dbReference>
<dbReference type="EMBL" id="JBHSKJ010000004">
    <property type="protein sequence ID" value="MFC5144786.1"/>
    <property type="molecule type" value="Genomic_DNA"/>
</dbReference>
<reference evidence="10" key="1">
    <citation type="journal article" date="2019" name="Int. J. Syst. Evol. Microbiol.">
        <title>The Global Catalogue of Microorganisms (GCM) 10K type strain sequencing project: providing services to taxonomists for standard genome sequencing and annotation.</title>
        <authorList>
            <consortium name="The Broad Institute Genomics Platform"/>
            <consortium name="The Broad Institute Genome Sequencing Center for Infectious Disease"/>
            <person name="Wu L."/>
            <person name="Ma J."/>
        </authorList>
    </citation>
    <scope>NUCLEOTIDE SEQUENCE [LARGE SCALE GENOMIC DNA]</scope>
    <source>
        <strain evidence="10">CGMCC 4.1641</strain>
    </source>
</reference>
<dbReference type="Proteomes" id="UP001596222">
    <property type="component" value="Unassembled WGS sequence"/>
</dbReference>
<dbReference type="RefSeq" id="WP_382038852.1">
    <property type="nucleotide sequence ID" value="NZ_JBHSKJ010000004.1"/>
</dbReference>
<dbReference type="Pfam" id="PF00005">
    <property type="entry name" value="ABC_tran"/>
    <property type="match status" value="1"/>
</dbReference>
<comment type="caution">
    <text evidence="9">The sequence shown here is derived from an EMBL/GenBank/DDBJ whole genome shotgun (WGS) entry which is preliminary data.</text>
</comment>
<dbReference type="InterPro" id="IPR039421">
    <property type="entry name" value="Type_1_exporter"/>
</dbReference>
<feature type="domain" description="ABC transmembrane type-1" evidence="8">
    <location>
        <begin position="30"/>
        <end position="312"/>
    </location>
</feature>
<evidence type="ECO:0000256" key="6">
    <source>
        <dbReference type="ARBA" id="ARBA00023136"/>
    </source>
</evidence>
<evidence type="ECO:0000256" key="1">
    <source>
        <dbReference type="ARBA" id="ARBA00004651"/>
    </source>
</evidence>
<dbReference type="PROSITE" id="PS50893">
    <property type="entry name" value="ABC_TRANSPORTER_2"/>
    <property type="match status" value="1"/>
</dbReference>
<dbReference type="InterPro" id="IPR036640">
    <property type="entry name" value="ABC1_TM_sf"/>
</dbReference>
<comment type="subcellular location">
    <subcellularLocation>
        <location evidence="1">Cell membrane</location>
        <topology evidence="1">Multi-pass membrane protein</topology>
    </subcellularLocation>
</comment>
<proteinExistence type="predicted"/>
<dbReference type="InterPro" id="IPR011527">
    <property type="entry name" value="ABC1_TM_dom"/>
</dbReference>
<keyword evidence="3" id="KW-0547">Nucleotide-binding</keyword>
<sequence>MSSVGVGATDLKAYLLLLREQLAPQRRRFLLLAALLLAEILLQVSQPQFLRYFVNGALNRAAEGTLLVLGGCYLATALAGQTAAVAAQHCGVSVAWNSGDRLRARLVDQCLRLDADYHRRHPPGELLDRIDGDVTKLAGVLSRTVLDVVGQLLLMICVLAALCVLDWRLGLLYVPLWGASLPLLTRGFGRSMPELEAGRQAGTGLLGWLEERLSATEDIRANGAVPHVLRDLGDRLTAYTATAARAARAAVRWPMSVQALSQLSFVLALSLGTWLHQRRELSTGDVLAALSYVTVLRQPLSRITQQLGEFEEAVVSLRRVRRMLARRPGLADGTAELGAGALPVEFDHVTFAYPGGGNVLSDVSFLLPPGRQLGVVGRTGCGKSTLIRLLFRFHDPDKGAVRLAGHDTRTLRLTSLRGRVALVTQEVHILSGTLRDNLTLFDPSVDDRRVLRALDEVGLTPWYETLPEGLDTPLGGAGTGLSAGQAQLVALVRAWVRDPGLVLLDEFSSRLDPHSEQLLHSALRRFLSGRTAVIVAHRLQTLREVDQVLVLGESGPLEYGPREDLMAHPESELGRLLRAGEVIW</sequence>
<keyword evidence="4 9" id="KW-0067">ATP-binding</keyword>
<name>A0ABV9ZWK1_9ACTN</name>
<evidence type="ECO:0000259" key="8">
    <source>
        <dbReference type="PROSITE" id="PS50929"/>
    </source>
</evidence>
<keyword evidence="5" id="KW-1133">Transmembrane helix</keyword>
<evidence type="ECO:0000313" key="10">
    <source>
        <dbReference type="Proteomes" id="UP001596222"/>
    </source>
</evidence>
<protein>
    <submittedName>
        <fullName evidence="9">ABC transporter ATP-binding protein</fullName>
    </submittedName>
</protein>
<keyword evidence="6" id="KW-0472">Membrane</keyword>
<dbReference type="PROSITE" id="PS00211">
    <property type="entry name" value="ABC_TRANSPORTER_1"/>
    <property type="match status" value="1"/>
</dbReference>
<dbReference type="GO" id="GO:0005524">
    <property type="term" value="F:ATP binding"/>
    <property type="evidence" value="ECO:0007669"/>
    <property type="project" value="UniProtKB-KW"/>
</dbReference>
<dbReference type="PANTHER" id="PTHR24221:SF654">
    <property type="entry name" value="ATP-BINDING CASSETTE SUB-FAMILY B MEMBER 6"/>
    <property type="match status" value="1"/>
</dbReference>
<dbReference type="PROSITE" id="PS50929">
    <property type="entry name" value="ABC_TM1F"/>
    <property type="match status" value="1"/>
</dbReference>
<dbReference type="InterPro" id="IPR003439">
    <property type="entry name" value="ABC_transporter-like_ATP-bd"/>
</dbReference>
<gene>
    <name evidence="9" type="ORF">ACFPP6_08880</name>
</gene>
<dbReference type="InterPro" id="IPR027417">
    <property type="entry name" value="P-loop_NTPase"/>
</dbReference>
<dbReference type="CDD" id="cd07346">
    <property type="entry name" value="ABC_6TM_exporters"/>
    <property type="match status" value="1"/>
</dbReference>
<dbReference type="InterPro" id="IPR003593">
    <property type="entry name" value="AAA+_ATPase"/>
</dbReference>
<dbReference type="SUPFAM" id="SSF52540">
    <property type="entry name" value="P-loop containing nucleoside triphosphate hydrolases"/>
    <property type="match status" value="1"/>
</dbReference>
<accession>A0ABV9ZWK1</accession>
<organism evidence="9 10">
    <name type="scientific">Streptomyces aureoversilis</name>
    <dbReference type="NCBI Taxonomy" id="67277"/>
    <lineage>
        <taxon>Bacteria</taxon>
        <taxon>Bacillati</taxon>
        <taxon>Actinomycetota</taxon>
        <taxon>Actinomycetes</taxon>
        <taxon>Kitasatosporales</taxon>
        <taxon>Streptomycetaceae</taxon>
        <taxon>Streptomyces</taxon>
    </lineage>
</organism>
<dbReference type="Pfam" id="PF00664">
    <property type="entry name" value="ABC_membrane"/>
    <property type="match status" value="1"/>
</dbReference>
<evidence type="ECO:0000256" key="3">
    <source>
        <dbReference type="ARBA" id="ARBA00022741"/>
    </source>
</evidence>